<evidence type="ECO:0000313" key="2">
    <source>
        <dbReference type="EMBL" id="PMF33364.1"/>
    </source>
</evidence>
<dbReference type="SUPFAM" id="SSF52540">
    <property type="entry name" value="P-loop containing nucleoside triphosphate hydrolases"/>
    <property type="match status" value="1"/>
</dbReference>
<dbReference type="Gene3D" id="3.40.50.300">
    <property type="entry name" value="P-loop containing nucleotide triphosphate hydrolases"/>
    <property type="match status" value="1"/>
</dbReference>
<dbReference type="PANTHER" id="PTHR43581">
    <property type="entry name" value="ATP/GTP PHOSPHATASE"/>
    <property type="match status" value="1"/>
</dbReference>
<protein>
    <recommendedName>
        <fullName evidence="1">ATPase AAA-type core domain-containing protein</fullName>
    </recommendedName>
</protein>
<dbReference type="InterPro" id="IPR051396">
    <property type="entry name" value="Bact_Antivir_Def_Nuclease"/>
</dbReference>
<comment type="caution">
    <text evidence="2">The sequence shown here is derived from an EMBL/GenBank/DDBJ whole genome shotgun (WGS) entry which is preliminary data.</text>
</comment>
<evidence type="ECO:0000313" key="3">
    <source>
        <dbReference type="Proteomes" id="UP000235405"/>
    </source>
</evidence>
<dbReference type="EMBL" id="MCSW01000025">
    <property type="protein sequence ID" value="PMF33364.1"/>
    <property type="molecule type" value="Genomic_DNA"/>
</dbReference>
<dbReference type="GO" id="GO:0005524">
    <property type="term" value="F:ATP binding"/>
    <property type="evidence" value="ECO:0007669"/>
    <property type="project" value="InterPro"/>
</dbReference>
<dbReference type="GO" id="GO:0016887">
    <property type="term" value="F:ATP hydrolysis activity"/>
    <property type="evidence" value="ECO:0007669"/>
    <property type="project" value="InterPro"/>
</dbReference>
<reference evidence="3" key="1">
    <citation type="submission" date="2016-07" db="EMBL/GenBank/DDBJ databases">
        <title>Nontailed viruses are major unrecognized killers of bacteria in the ocean.</title>
        <authorList>
            <person name="Kauffman K."/>
            <person name="Hussain F."/>
            <person name="Yang J."/>
            <person name="Arevalo P."/>
            <person name="Brown J."/>
            <person name="Cutler M."/>
            <person name="Kelly L."/>
            <person name="Polz M.F."/>
        </authorList>
    </citation>
    <scope>NUCLEOTIDE SEQUENCE [LARGE SCALE GENOMIC DNA]</scope>
    <source>
        <strain evidence="3">10N.286.54.F3</strain>
    </source>
</reference>
<dbReference type="Proteomes" id="UP000235405">
    <property type="component" value="Unassembled WGS sequence"/>
</dbReference>
<gene>
    <name evidence="2" type="ORF">BCV19_02655</name>
</gene>
<sequence length="486" mass="55275">MEALKVYVGDVAPASIARLAESFFLRNSSWDDYSYETTYTLFYIDKEKELLEIGTVKIAKSDLKHYERPLANGYVEELSGKYFSLGQDKSYYSALRELPNKVGESLLAMLKDIAFDREVWIKNKTSEALCDSLQRNVTSLDIISYQMVFKGEKGKLDYCLTINKEKPVSFLINHDLPFKNSNIHAVIGNNGVGKTTYLKKIAKKIVAGEFDCKILSKVNTEYVDDGIDIDYIEKVLFVSFSAFDNNIPDIKNKYKFDYLGLHDGNGGFKDPDVLSKEFSESLNNLINGKQLKYIKKVLKPLKNVDYLGEHIDYFFEHTEELPKIVKMYTELSSGHRIVLHTLVLLMDTLHQGVVTLFDEPETHLHPPLLGAFLQSLQIICDTYNGLLIFATHSPIILQEVLTENVLVLRRSDNDVTYTRTDVVTYGQNVSKLTRTAFGYQNVGFHNTISELVENKILTKENISTYDRIGSEATKIAWSLLYGSDDV</sequence>
<organism evidence="2 3">
    <name type="scientific">Vibrio splendidus</name>
    <dbReference type="NCBI Taxonomy" id="29497"/>
    <lineage>
        <taxon>Bacteria</taxon>
        <taxon>Pseudomonadati</taxon>
        <taxon>Pseudomonadota</taxon>
        <taxon>Gammaproteobacteria</taxon>
        <taxon>Vibrionales</taxon>
        <taxon>Vibrionaceae</taxon>
        <taxon>Vibrio</taxon>
    </lineage>
</organism>
<evidence type="ECO:0000259" key="1">
    <source>
        <dbReference type="Pfam" id="PF13304"/>
    </source>
</evidence>
<dbReference type="RefSeq" id="WP_102481669.1">
    <property type="nucleotide sequence ID" value="NZ_MCSW01000025.1"/>
</dbReference>
<proteinExistence type="predicted"/>
<dbReference type="Pfam" id="PF13304">
    <property type="entry name" value="AAA_21"/>
    <property type="match status" value="1"/>
</dbReference>
<feature type="domain" description="ATPase AAA-type core" evidence="1">
    <location>
        <begin position="262"/>
        <end position="397"/>
    </location>
</feature>
<dbReference type="InterPro" id="IPR027417">
    <property type="entry name" value="P-loop_NTPase"/>
</dbReference>
<dbReference type="PANTHER" id="PTHR43581:SF2">
    <property type="entry name" value="EXCINUCLEASE ATPASE SUBUNIT"/>
    <property type="match status" value="1"/>
</dbReference>
<accession>A0A2N7CK21</accession>
<dbReference type="InterPro" id="IPR003959">
    <property type="entry name" value="ATPase_AAA_core"/>
</dbReference>
<dbReference type="AlphaFoldDB" id="A0A2N7CK21"/>
<name>A0A2N7CK21_VIBSP</name>